<comment type="caution">
    <text evidence="2">The sequence shown here is derived from an EMBL/GenBank/DDBJ whole genome shotgun (WGS) entry which is preliminary data.</text>
</comment>
<keyword evidence="1" id="KW-0472">Membrane</keyword>
<feature type="transmembrane region" description="Helical" evidence="1">
    <location>
        <begin position="85"/>
        <end position="105"/>
    </location>
</feature>
<name>A0A0N8JZ81_SCLFO</name>
<evidence type="ECO:0000313" key="2">
    <source>
        <dbReference type="EMBL" id="KPP68601.1"/>
    </source>
</evidence>
<protein>
    <submittedName>
        <fullName evidence="2">Uncharacterized protein</fullName>
    </submittedName>
</protein>
<proteinExistence type="predicted"/>
<dbReference type="PANTHER" id="PTHR11905">
    <property type="entry name" value="ADAM A DISINTEGRIN AND METALLOPROTEASE DOMAIN"/>
    <property type="match status" value="1"/>
</dbReference>
<dbReference type="AlphaFoldDB" id="A0A0N8JZ81"/>
<dbReference type="EMBL" id="JARO02004397">
    <property type="protein sequence ID" value="KPP68601.1"/>
    <property type="molecule type" value="Genomic_DNA"/>
</dbReference>
<accession>A0A0N8JZ81</accession>
<gene>
    <name evidence="2" type="ORF">Z043_112707</name>
</gene>
<keyword evidence="1" id="KW-0812">Transmembrane</keyword>
<evidence type="ECO:0000313" key="3">
    <source>
        <dbReference type="Proteomes" id="UP000034805"/>
    </source>
</evidence>
<dbReference type="PANTHER" id="PTHR11905:SF112">
    <property type="entry name" value="DISINTEGRIN AND METALLOPROTEINASE DOMAIN-CONTAINING PROTEIN 12"/>
    <property type="match status" value="1"/>
</dbReference>
<keyword evidence="1" id="KW-1133">Transmembrane helix</keyword>
<organism evidence="2 3">
    <name type="scientific">Scleropages formosus</name>
    <name type="common">Asian bonytongue</name>
    <name type="synonym">Osteoglossum formosum</name>
    <dbReference type="NCBI Taxonomy" id="113540"/>
    <lineage>
        <taxon>Eukaryota</taxon>
        <taxon>Metazoa</taxon>
        <taxon>Chordata</taxon>
        <taxon>Craniata</taxon>
        <taxon>Vertebrata</taxon>
        <taxon>Euteleostomi</taxon>
        <taxon>Actinopterygii</taxon>
        <taxon>Neopterygii</taxon>
        <taxon>Teleostei</taxon>
        <taxon>Osteoglossocephala</taxon>
        <taxon>Osteoglossomorpha</taxon>
        <taxon>Osteoglossiformes</taxon>
        <taxon>Osteoglossidae</taxon>
        <taxon>Scleropages</taxon>
    </lineage>
</organism>
<evidence type="ECO:0000256" key="1">
    <source>
        <dbReference type="SAM" id="Phobius"/>
    </source>
</evidence>
<dbReference type="Proteomes" id="UP000034805">
    <property type="component" value="Unassembled WGS sequence"/>
</dbReference>
<sequence length="126" mass="13636">MARGMLCCCFRDGKANVTTCICDTNDSYVESILKSYVCFALCQVCNNNKNCHCEAHWSPPFCDKSGFGGSMDSGPMRLAGESRSLTVGILVALLSLLAGGLIICLKRKTLAGLLFSSKKNTLEKLR</sequence>
<reference evidence="2 3" key="1">
    <citation type="submission" date="2015-08" db="EMBL/GenBank/DDBJ databases">
        <title>The genome of the Asian arowana (Scleropages formosus).</title>
        <authorList>
            <person name="Tan M.H."/>
            <person name="Gan H.M."/>
            <person name="Croft L.J."/>
            <person name="Austin C.M."/>
        </authorList>
    </citation>
    <scope>NUCLEOTIDE SEQUENCE [LARGE SCALE GENOMIC DNA]</scope>
    <source>
        <strain evidence="2">Aro1</strain>
    </source>
</reference>